<evidence type="ECO:0000313" key="2">
    <source>
        <dbReference type="Proteomes" id="UP000046392"/>
    </source>
</evidence>
<evidence type="ECO:0000256" key="1">
    <source>
        <dbReference type="SAM" id="Phobius"/>
    </source>
</evidence>
<accession>A0A0N5B5I2</accession>
<evidence type="ECO:0000313" key="3">
    <source>
        <dbReference type="WBParaSite" id="SPAL_0000132400.1"/>
    </source>
</evidence>
<proteinExistence type="predicted"/>
<protein>
    <submittedName>
        <fullName evidence="3">Ephrin RBD domain-containing protein</fullName>
    </submittedName>
</protein>
<keyword evidence="1" id="KW-0812">Transmembrane</keyword>
<reference evidence="3" key="1">
    <citation type="submission" date="2017-02" db="UniProtKB">
        <authorList>
            <consortium name="WormBaseParasite"/>
        </authorList>
    </citation>
    <scope>IDENTIFICATION</scope>
</reference>
<keyword evidence="2" id="KW-1185">Reference proteome</keyword>
<name>A0A0N5B5I2_STREA</name>
<keyword evidence="1" id="KW-1133">Transmembrane helix</keyword>
<dbReference type="AlphaFoldDB" id="A0A0N5B5I2"/>
<dbReference type="WBParaSite" id="SPAL_0000132400.1">
    <property type="protein sequence ID" value="SPAL_0000132400.1"/>
    <property type="gene ID" value="SPAL_0000132400"/>
</dbReference>
<dbReference type="Proteomes" id="UP000046392">
    <property type="component" value="Unplaced"/>
</dbReference>
<organism evidence="2 3">
    <name type="scientific">Strongyloides papillosus</name>
    <name type="common">Intestinal threadworm</name>
    <dbReference type="NCBI Taxonomy" id="174720"/>
    <lineage>
        <taxon>Eukaryota</taxon>
        <taxon>Metazoa</taxon>
        <taxon>Ecdysozoa</taxon>
        <taxon>Nematoda</taxon>
        <taxon>Chromadorea</taxon>
        <taxon>Rhabditida</taxon>
        <taxon>Tylenchina</taxon>
        <taxon>Panagrolaimomorpha</taxon>
        <taxon>Strongyloidoidea</taxon>
        <taxon>Strongyloididae</taxon>
        <taxon>Strongyloides</taxon>
    </lineage>
</organism>
<sequence length="102" mass="11891">MFTFILCKEGVNKRLVFDEPNKIYRRWMAPFDIYSIYGERCQSSTDPLPQPKDSHGHSYGQKVSTKIVAEIMCSIAIIVLIFSLPEKDCYSLVKNKRRNTRK</sequence>
<feature type="transmembrane region" description="Helical" evidence="1">
    <location>
        <begin position="67"/>
        <end position="84"/>
    </location>
</feature>
<keyword evidence="1" id="KW-0472">Membrane</keyword>